<evidence type="ECO:0000313" key="2">
    <source>
        <dbReference type="EMBL" id="GAH06038.1"/>
    </source>
</evidence>
<feature type="non-terminal residue" evidence="2">
    <location>
        <position position="1"/>
    </location>
</feature>
<feature type="transmembrane region" description="Helical" evidence="1">
    <location>
        <begin position="112"/>
        <end position="130"/>
    </location>
</feature>
<keyword evidence="1" id="KW-1133">Transmembrane helix</keyword>
<sequence>DFTISGTVIEKITQYFFNFGDDPVEGVIVDVYGSLSTTGFTVFDFVLPGLIVYAILNNLASITDIAFRDIERGTLRRLRISKVTPPMYVLSILASQMVIAFIQIPLVFAAGLIFGFPASIQVLYAFIPAIF</sequence>
<keyword evidence="1" id="KW-0812">Transmembrane</keyword>
<organism evidence="2">
    <name type="scientific">marine sediment metagenome</name>
    <dbReference type="NCBI Taxonomy" id="412755"/>
    <lineage>
        <taxon>unclassified sequences</taxon>
        <taxon>metagenomes</taxon>
        <taxon>ecological metagenomes</taxon>
    </lineage>
</organism>
<dbReference type="AlphaFoldDB" id="X1EBJ8"/>
<proteinExistence type="predicted"/>
<evidence type="ECO:0000256" key="1">
    <source>
        <dbReference type="SAM" id="Phobius"/>
    </source>
</evidence>
<dbReference type="EMBL" id="BART01038551">
    <property type="protein sequence ID" value="GAH06038.1"/>
    <property type="molecule type" value="Genomic_DNA"/>
</dbReference>
<feature type="non-terminal residue" evidence="2">
    <location>
        <position position="131"/>
    </location>
</feature>
<protein>
    <submittedName>
        <fullName evidence="2">Uncharacterized protein</fullName>
    </submittedName>
</protein>
<keyword evidence="1" id="KW-0472">Membrane</keyword>
<gene>
    <name evidence="2" type="ORF">S01H4_63871</name>
</gene>
<feature type="transmembrane region" description="Helical" evidence="1">
    <location>
        <begin position="45"/>
        <end position="67"/>
    </location>
</feature>
<name>X1EBJ8_9ZZZZ</name>
<reference evidence="2" key="1">
    <citation type="journal article" date="2014" name="Front. Microbiol.">
        <title>High frequency of phylogenetically diverse reductive dehalogenase-homologous genes in deep subseafloor sedimentary metagenomes.</title>
        <authorList>
            <person name="Kawai M."/>
            <person name="Futagami T."/>
            <person name="Toyoda A."/>
            <person name="Takaki Y."/>
            <person name="Nishi S."/>
            <person name="Hori S."/>
            <person name="Arai W."/>
            <person name="Tsubouchi T."/>
            <person name="Morono Y."/>
            <person name="Uchiyama I."/>
            <person name="Ito T."/>
            <person name="Fujiyama A."/>
            <person name="Inagaki F."/>
            <person name="Takami H."/>
        </authorList>
    </citation>
    <scope>NUCLEOTIDE SEQUENCE</scope>
    <source>
        <strain evidence="2">Expedition CK06-06</strain>
    </source>
</reference>
<feature type="transmembrane region" description="Helical" evidence="1">
    <location>
        <begin position="88"/>
        <end position="106"/>
    </location>
</feature>
<accession>X1EBJ8</accession>
<comment type="caution">
    <text evidence="2">The sequence shown here is derived from an EMBL/GenBank/DDBJ whole genome shotgun (WGS) entry which is preliminary data.</text>
</comment>